<feature type="transmembrane region" description="Helical" evidence="1">
    <location>
        <begin position="86"/>
        <end position="105"/>
    </location>
</feature>
<dbReference type="RefSeq" id="WP_141896420.1">
    <property type="nucleotide sequence ID" value="NZ_BAABLH010000004.1"/>
</dbReference>
<feature type="transmembrane region" description="Helical" evidence="1">
    <location>
        <begin position="53"/>
        <end position="74"/>
    </location>
</feature>
<dbReference type="OrthoDB" id="5074812at2"/>
<reference evidence="2 3" key="1">
    <citation type="submission" date="2019-06" db="EMBL/GenBank/DDBJ databases">
        <title>Sequencing the genomes of 1000 actinobacteria strains.</title>
        <authorList>
            <person name="Klenk H.-P."/>
        </authorList>
    </citation>
    <scope>NUCLEOTIDE SEQUENCE [LARGE SCALE GENOMIC DNA]</scope>
    <source>
        <strain evidence="2 3">DSM 105492</strain>
    </source>
</reference>
<proteinExistence type="predicted"/>
<evidence type="ECO:0000256" key="1">
    <source>
        <dbReference type="SAM" id="Phobius"/>
    </source>
</evidence>
<evidence type="ECO:0000313" key="3">
    <source>
        <dbReference type="Proteomes" id="UP000320235"/>
    </source>
</evidence>
<keyword evidence="3" id="KW-1185">Reference proteome</keyword>
<comment type="caution">
    <text evidence="2">The sequence shown here is derived from an EMBL/GenBank/DDBJ whole genome shotgun (WGS) entry which is preliminary data.</text>
</comment>
<keyword evidence="1" id="KW-0812">Transmembrane</keyword>
<organism evidence="2 3">
    <name type="scientific">Microbacterium kyungheense</name>
    <dbReference type="NCBI Taxonomy" id="1263636"/>
    <lineage>
        <taxon>Bacteria</taxon>
        <taxon>Bacillati</taxon>
        <taxon>Actinomycetota</taxon>
        <taxon>Actinomycetes</taxon>
        <taxon>Micrococcales</taxon>
        <taxon>Microbacteriaceae</taxon>
        <taxon>Microbacterium</taxon>
    </lineage>
</organism>
<feature type="transmembrane region" description="Helical" evidence="1">
    <location>
        <begin position="18"/>
        <end position="41"/>
    </location>
</feature>
<evidence type="ECO:0000313" key="2">
    <source>
        <dbReference type="EMBL" id="TQM19734.1"/>
    </source>
</evidence>
<sequence length="152" mass="15969">MTADPSAPATGIRRRRPVIVTIAVVLVYLSAFANVALGVLVLLSRYEVAEADVLRVSLLGAAIILFGLLLIGMASGLARGSRLSRVFATIYLAVLLVLSGLTIATTDGWDWGSMLDVTIEVLILVALWAPPGSRHFARPTIDAATDSAAAAR</sequence>
<gene>
    <name evidence="2" type="ORF">FB391_3570</name>
</gene>
<dbReference type="AlphaFoldDB" id="A0A543EDQ3"/>
<name>A0A543EDQ3_9MICO</name>
<keyword evidence="1" id="KW-0472">Membrane</keyword>
<accession>A0A543EDQ3</accession>
<dbReference type="Proteomes" id="UP000320235">
    <property type="component" value="Unassembled WGS sequence"/>
</dbReference>
<protein>
    <submittedName>
        <fullName evidence="2">Uncharacterized protein</fullName>
    </submittedName>
</protein>
<keyword evidence="1" id="KW-1133">Transmembrane helix</keyword>
<dbReference type="EMBL" id="VFPE01000007">
    <property type="protein sequence ID" value="TQM19734.1"/>
    <property type="molecule type" value="Genomic_DNA"/>
</dbReference>